<dbReference type="RefSeq" id="WP_425373975.1">
    <property type="nucleotide sequence ID" value="NZ_QPJM01000006.1"/>
</dbReference>
<dbReference type="InterPro" id="IPR006680">
    <property type="entry name" value="Amidohydro-rel"/>
</dbReference>
<keyword evidence="4" id="KW-1185">Reference proteome</keyword>
<gene>
    <name evidence="3" type="ORF">C7476_10682</name>
</gene>
<evidence type="ECO:0000256" key="1">
    <source>
        <dbReference type="ARBA" id="ARBA00038310"/>
    </source>
</evidence>
<dbReference type="GO" id="GO:0016787">
    <property type="term" value="F:hydrolase activity"/>
    <property type="evidence" value="ECO:0007669"/>
    <property type="project" value="UniProtKB-KW"/>
</dbReference>
<organism evidence="3 4">
    <name type="scientific">Phyllobacterium bourgognense</name>
    <dbReference type="NCBI Taxonomy" id="314236"/>
    <lineage>
        <taxon>Bacteria</taxon>
        <taxon>Pseudomonadati</taxon>
        <taxon>Pseudomonadota</taxon>
        <taxon>Alphaproteobacteria</taxon>
        <taxon>Hyphomicrobiales</taxon>
        <taxon>Phyllobacteriaceae</taxon>
        <taxon>Phyllobacterium</taxon>
    </lineage>
</organism>
<accession>A0A368YS54</accession>
<dbReference type="SUPFAM" id="SSF51556">
    <property type="entry name" value="Metallo-dependent hydrolases"/>
    <property type="match status" value="1"/>
</dbReference>
<comment type="caution">
    <text evidence="3">The sequence shown here is derived from an EMBL/GenBank/DDBJ whole genome shotgun (WGS) entry which is preliminary data.</text>
</comment>
<dbReference type="EMBL" id="QPJM01000006">
    <property type="protein sequence ID" value="RCW83050.1"/>
    <property type="molecule type" value="Genomic_DNA"/>
</dbReference>
<dbReference type="Pfam" id="PF04909">
    <property type="entry name" value="Amidohydro_2"/>
    <property type="match status" value="1"/>
</dbReference>
<reference evidence="3 4" key="1">
    <citation type="submission" date="2018-07" db="EMBL/GenBank/DDBJ databases">
        <title>Genomic Encyclopedia of Type Strains, Phase III (KMG-III): the genomes of soil and plant-associated and newly described type strains.</title>
        <authorList>
            <person name="Whitman W."/>
        </authorList>
    </citation>
    <scope>NUCLEOTIDE SEQUENCE [LARGE SCALE GENOMIC DNA]</scope>
    <source>
        <strain evidence="3 4">31-25a</strain>
    </source>
</reference>
<protein>
    <submittedName>
        <fullName evidence="3">Putative TIM-barrel fold metal-dependent hydrolase</fullName>
    </submittedName>
</protein>
<dbReference type="PANTHER" id="PTHR43569">
    <property type="entry name" value="AMIDOHYDROLASE"/>
    <property type="match status" value="1"/>
</dbReference>
<comment type="similarity">
    <text evidence="1">Belongs to the metallo-dependent hydrolases superfamily.</text>
</comment>
<dbReference type="Gene3D" id="3.20.20.140">
    <property type="entry name" value="Metal-dependent hydrolases"/>
    <property type="match status" value="1"/>
</dbReference>
<sequence>MTAMPLIDTHLHLIDQSALSYPWLSGTEALNRNFLYEKYALQAHRVGITHALHMEVDVAPTDIQAETDYIASLAKRSGNLIAGAISACRPEQHGFAAFLERQQINPLVKGFRRVLHVMPDELSEQPLFRENIRKLGGTGLTFDLCVLPRQIDKAIALVDLAPDVQFILDHCGVPDIKAGALDEWRGKISHIAKRPNVTAKISGVVAYADAETWRVETLEPYVHHVIESFGWDRLVWGSDWPVCTLGGGLATWIAATHALLSGCSEDEKTKLFSGNARRIWNLN</sequence>
<evidence type="ECO:0000259" key="2">
    <source>
        <dbReference type="Pfam" id="PF04909"/>
    </source>
</evidence>
<dbReference type="InterPro" id="IPR052350">
    <property type="entry name" value="Metallo-dep_Lactonases"/>
</dbReference>
<name>A0A368YS54_9HYPH</name>
<evidence type="ECO:0000313" key="3">
    <source>
        <dbReference type="EMBL" id="RCW83050.1"/>
    </source>
</evidence>
<dbReference type="AlphaFoldDB" id="A0A368YS54"/>
<dbReference type="PANTHER" id="PTHR43569:SF2">
    <property type="entry name" value="AMIDOHYDROLASE-RELATED DOMAIN-CONTAINING PROTEIN"/>
    <property type="match status" value="1"/>
</dbReference>
<keyword evidence="3" id="KW-0378">Hydrolase</keyword>
<feature type="domain" description="Amidohydrolase-related" evidence="2">
    <location>
        <begin position="7"/>
        <end position="282"/>
    </location>
</feature>
<dbReference type="Proteomes" id="UP000253324">
    <property type="component" value="Unassembled WGS sequence"/>
</dbReference>
<dbReference type="InterPro" id="IPR032466">
    <property type="entry name" value="Metal_Hydrolase"/>
</dbReference>
<proteinExistence type="inferred from homology"/>
<evidence type="ECO:0000313" key="4">
    <source>
        <dbReference type="Proteomes" id="UP000253324"/>
    </source>
</evidence>